<dbReference type="AlphaFoldDB" id="A0AAD6QJY5"/>
<comment type="caution">
    <text evidence="2">The sequence shown here is derived from an EMBL/GenBank/DDBJ whole genome shotgun (WGS) entry which is preliminary data.</text>
</comment>
<reference evidence="2" key="1">
    <citation type="journal article" date="2023" name="Mol. Ecol. Resour.">
        <title>Chromosome-level genome assembly of a triploid poplar Populus alba 'Berolinensis'.</title>
        <authorList>
            <person name="Chen S."/>
            <person name="Yu Y."/>
            <person name="Wang X."/>
            <person name="Wang S."/>
            <person name="Zhang T."/>
            <person name="Zhou Y."/>
            <person name="He R."/>
            <person name="Meng N."/>
            <person name="Wang Y."/>
            <person name="Liu W."/>
            <person name="Liu Z."/>
            <person name="Liu J."/>
            <person name="Guo Q."/>
            <person name="Huang H."/>
            <person name="Sederoff R.R."/>
            <person name="Wang G."/>
            <person name="Qu G."/>
            <person name="Chen S."/>
        </authorList>
    </citation>
    <scope>NUCLEOTIDE SEQUENCE</scope>
    <source>
        <strain evidence="2">SC-2020</strain>
    </source>
</reference>
<dbReference type="SUPFAM" id="SSF110296">
    <property type="entry name" value="Oligoxyloglucan reducing end-specific cellobiohydrolase"/>
    <property type="match status" value="1"/>
</dbReference>
<dbReference type="Pfam" id="PF14870">
    <property type="entry name" value="PSII_BNR"/>
    <property type="match status" value="1"/>
</dbReference>
<evidence type="ECO:0000259" key="1">
    <source>
        <dbReference type="Pfam" id="PF14870"/>
    </source>
</evidence>
<evidence type="ECO:0000313" key="2">
    <source>
        <dbReference type="EMBL" id="KAJ6991685.1"/>
    </source>
</evidence>
<keyword evidence="3" id="KW-1185">Reference proteome</keyword>
<feature type="non-terminal residue" evidence="2">
    <location>
        <position position="313"/>
    </location>
</feature>
<dbReference type="PANTHER" id="PTHR47199:SF2">
    <property type="entry name" value="PHOTOSYSTEM II STABILITY_ASSEMBLY FACTOR HCF136, CHLOROPLASTIC"/>
    <property type="match status" value="1"/>
</dbReference>
<dbReference type="PANTHER" id="PTHR47199">
    <property type="entry name" value="PHOTOSYSTEM II STABILITY/ASSEMBLY FACTOR HCF136, CHLOROPLASTIC"/>
    <property type="match status" value="1"/>
</dbReference>
<name>A0AAD6QJY5_9ROSI</name>
<feature type="domain" description="Photosynthesis system II assembly factor Ycf48/Hcf136-like" evidence="1">
    <location>
        <begin position="70"/>
        <end position="311"/>
    </location>
</feature>
<proteinExistence type="predicted"/>
<dbReference type="InterPro" id="IPR028203">
    <property type="entry name" value="PSII_CF48-like_dom"/>
</dbReference>
<gene>
    <name evidence="2" type="ORF">NC653_019757</name>
</gene>
<sequence length="313" mass="34407">SQRPELNRRHFISQTASLSSLPLLSPLILNPQQANAAAEDSLSEWERVYLPIDPGVVLLDIAFVPDDTNHDSGETWERIPLSAQLPGDMGKVVDSLQNFAGLYIKATEEKSAEMVTDEVQYMSHQIGVITGGLQFRSLFRQLLTVSSGISGASYYTGTFNTVNRSPNGNYVAVSSRGNFYLTWEPGQAFWQPHNRAIARRIQNMGWRADGGLWLLVRGGGLYLSKGIGISEEFEEIPVQSRGFGILDVGYRSKEEAWAAGGSGILLRTTNGGKTWTRDKAADNIAANLYSVKFIDDKKGFVLGNDGVLLRYLG</sequence>
<dbReference type="EMBL" id="JAQIZT010000007">
    <property type="protein sequence ID" value="KAJ6991685.1"/>
    <property type="molecule type" value="Genomic_DNA"/>
</dbReference>
<organism evidence="2 3">
    <name type="scientific">Populus alba x Populus x berolinensis</name>
    <dbReference type="NCBI Taxonomy" id="444605"/>
    <lineage>
        <taxon>Eukaryota</taxon>
        <taxon>Viridiplantae</taxon>
        <taxon>Streptophyta</taxon>
        <taxon>Embryophyta</taxon>
        <taxon>Tracheophyta</taxon>
        <taxon>Spermatophyta</taxon>
        <taxon>Magnoliopsida</taxon>
        <taxon>eudicotyledons</taxon>
        <taxon>Gunneridae</taxon>
        <taxon>Pentapetalae</taxon>
        <taxon>rosids</taxon>
        <taxon>fabids</taxon>
        <taxon>Malpighiales</taxon>
        <taxon>Salicaceae</taxon>
        <taxon>Saliceae</taxon>
        <taxon>Populus</taxon>
    </lineage>
</organism>
<dbReference type="Proteomes" id="UP001164929">
    <property type="component" value="Chromosome 7"/>
</dbReference>
<evidence type="ECO:0000313" key="3">
    <source>
        <dbReference type="Proteomes" id="UP001164929"/>
    </source>
</evidence>
<accession>A0AAD6QJY5</accession>
<protein>
    <recommendedName>
        <fullName evidence="1">Photosynthesis system II assembly factor Ycf48/Hcf136-like domain-containing protein</fullName>
    </recommendedName>
</protein>